<name>A0A3N1MCB0_9PROT</name>
<dbReference type="EMBL" id="RJKX01000013">
    <property type="protein sequence ID" value="ROQ00347.1"/>
    <property type="molecule type" value="Genomic_DNA"/>
</dbReference>
<protein>
    <submittedName>
        <fullName evidence="1">Uncharacterized protein</fullName>
    </submittedName>
</protein>
<comment type="caution">
    <text evidence="1">The sequence shown here is derived from an EMBL/GenBank/DDBJ whole genome shotgun (WGS) entry which is preliminary data.</text>
</comment>
<evidence type="ECO:0000313" key="1">
    <source>
        <dbReference type="EMBL" id="ROQ00347.1"/>
    </source>
</evidence>
<gene>
    <name evidence="1" type="ORF">EDC65_2143</name>
</gene>
<evidence type="ECO:0000313" key="2">
    <source>
        <dbReference type="Proteomes" id="UP000278222"/>
    </source>
</evidence>
<sequence length="36" mass="4082">MTGAPAGGFNPDFTKVKVMLHMLKMHVNRQEHASWN</sequence>
<keyword evidence="2" id="KW-1185">Reference proteome</keyword>
<reference evidence="1 2" key="1">
    <citation type="submission" date="2018-11" db="EMBL/GenBank/DDBJ databases">
        <title>Genomic Encyclopedia of Type Strains, Phase IV (KMG-IV): sequencing the most valuable type-strain genomes for metagenomic binning, comparative biology and taxonomic classification.</title>
        <authorList>
            <person name="Goeker M."/>
        </authorList>
    </citation>
    <scope>NUCLEOTIDE SEQUENCE [LARGE SCALE GENOMIC DNA]</scope>
    <source>
        <strain evidence="1 2">DSM 5900</strain>
    </source>
</reference>
<dbReference type="Proteomes" id="UP000278222">
    <property type="component" value="Unassembled WGS sequence"/>
</dbReference>
<proteinExistence type="predicted"/>
<organism evidence="1 2">
    <name type="scientific">Stella humosa</name>
    <dbReference type="NCBI Taxonomy" id="94"/>
    <lineage>
        <taxon>Bacteria</taxon>
        <taxon>Pseudomonadati</taxon>
        <taxon>Pseudomonadota</taxon>
        <taxon>Alphaproteobacteria</taxon>
        <taxon>Rhodospirillales</taxon>
        <taxon>Stellaceae</taxon>
        <taxon>Stella</taxon>
    </lineage>
</organism>
<accession>A0A3N1MCB0</accession>
<dbReference type="AlphaFoldDB" id="A0A3N1MCB0"/>